<gene>
    <name evidence="3" type="ORF">HAP48_035215</name>
</gene>
<name>A0A974A4H5_9BRAD</name>
<dbReference type="RefSeq" id="WP_166214548.1">
    <property type="nucleotide sequence ID" value="NZ_CP088285.1"/>
</dbReference>
<evidence type="ECO:0000259" key="2">
    <source>
        <dbReference type="Pfam" id="PF06048"/>
    </source>
</evidence>
<accession>A0A974A4H5</accession>
<dbReference type="AlphaFoldDB" id="A0A974A4H5"/>
<dbReference type="EMBL" id="JAAOLE020000001">
    <property type="protein sequence ID" value="NVI48103.1"/>
    <property type="molecule type" value="Genomic_DNA"/>
</dbReference>
<proteinExistence type="predicted"/>
<dbReference type="Pfam" id="PF06048">
    <property type="entry name" value="DUF927"/>
    <property type="match status" value="1"/>
</dbReference>
<evidence type="ECO:0000256" key="1">
    <source>
        <dbReference type="SAM" id="MobiDB-lite"/>
    </source>
</evidence>
<sequence length="590" mass="65287">MTSAKGSINARSTTTHTPRLSQPKWSVRRFRFGTLTGPASVELSFPTEGGGISKIMVQQSELRHQKKFLDTLSNRLPVFPRNVGSSDKARFGFITNLVSAYAGPFELVPERTGFVDIGTFATYSEVIYADGRRQPIPALTSAIGRTFTDLRGTSRGSEKLLKLARHSSYLAFGIGVALAAALPSYIKLRRDQTGDEHNHLTETAVFNLSGRSSSGKTSLSLAAMSLGGSPERAGTLDFSRRGLAETASDSNDLMLVLDDTEKAEDGSSVLVKTLKSIVHTVPGGRSKRISRGVDQTKFPQLFWSTFGLSSSPRPISALAADCGWRMTPGDQVRLFNIQVPSSKKGGIFDLIKGGPEKRANRSIKLIAKLERGYQNHHGHIIPQWVHYLMAEDRSQRVLELVEEFIKQIDPKNEGWEIRFAYKFAYIYAAMMMGIESGILPWRQSLPSCAARRCYRRARRAVMTERDGFIEQAGRLDLLLKQKGRVVGYNGRTPVVLTGRCLAIRYRKSGRDKIGILDRALADFAGSSASKVKFTTAMSTLGLIGDGHGHAGTVQERIQIERQGTVSDRIRLWCIDERKLARLLERRFVSS</sequence>
<feature type="domain" description="DUF927" evidence="2">
    <location>
        <begin position="107"/>
        <end position="265"/>
    </location>
</feature>
<feature type="region of interest" description="Disordered" evidence="1">
    <location>
        <begin position="1"/>
        <end position="21"/>
    </location>
</feature>
<organism evidence="3">
    <name type="scientific">Bradyrhizobium septentrionale</name>
    <dbReference type="NCBI Taxonomy" id="1404411"/>
    <lineage>
        <taxon>Bacteria</taxon>
        <taxon>Pseudomonadati</taxon>
        <taxon>Pseudomonadota</taxon>
        <taxon>Alphaproteobacteria</taxon>
        <taxon>Hyphomicrobiales</taxon>
        <taxon>Nitrobacteraceae</taxon>
        <taxon>Bradyrhizobium</taxon>
    </lineage>
</organism>
<dbReference type="InterPro" id="IPR009270">
    <property type="entry name" value="DUF927"/>
</dbReference>
<comment type="caution">
    <text evidence="3">The sequence shown here is derived from an EMBL/GenBank/DDBJ whole genome shotgun (WGS) entry which is preliminary data.</text>
</comment>
<protein>
    <submittedName>
        <fullName evidence="3">DUF927 domain-containing protein</fullName>
    </submittedName>
</protein>
<reference evidence="3" key="1">
    <citation type="submission" date="2020-06" db="EMBL/GenBank/DDBJ databases">
        <title>Whole Genome Sequence of Bradyrhizobium sp. Strain 1S1.</title>
        <authorList>
            <person name="Bromfield E.S.P."/>
            <person name="Cloutier S."/>
        </authorList>
    </citation>
    <scope>NUCLEOTIDE SEQUENCE [LARGE SCALE GENOMIC DNA]</scope>
    <source>
        <strain evidence="3">1S1</strain>
    </source>
</reference>
<evidence type="ECO:0000313" key="3">
    <source>
        <dbReference type="EMBL" id="NVI48103.1"/>
    </source>
</evidence>